<dbReference type="eggNOG" id="COG1863">
    <property type="taxonomic scope" value="Bacteria"/>
</dbReference>
<feature type="transmembrane region" description="Helical" evidence="7">
    <location>
        <begin position="27"/>
        <end position="45"/>
    </location>
</feature>
<dbReference type="OrthoDB" id="9807187at2"/>
<dbReference type="InterPro" id="IPR002758">
    <property type="entry name" value="Cation_antiport_E"/>
</dbReference>
<dbReference type="PIRSF" id="PIRSF019239">
    <property type="entry name" value="MrpE"/>
    <property type="match status" value="1"/>
</dbReference>
<comment type="similarity">
    <text evidence="2">Belongs to the CPA3 antiporters (TC 2.A.63) subunit E family.</text>
</comment>
<keyword evidence="4 7" id="KW-0812">Transmembrane</keyword>
<evidence type="ECO:0000256" key="3">
    <source>
        <dbReference type="ARBA" id="ARBA00022475"/>
    </source>
</evidence>
<feature type="transmembrane region" description="Helical" evidence="7">
    <location>
        <begin position="5"/>
        <end position="21"/>
    </location>
</feature>
<evidence type="ECO:0000256" key="6">
    <source>
        <dbReference type="ARBA" id="ARBA00023136"/>
    </source>
</evidence>
<dbReference type="RefSeq" id="WP_033534840.1">
    <property type="nucleotide sequence ID" value="NZ_CP016340.1"/>
</dbReference>
<evidence type="ECO:0000256" key="7">
    <source>
        <dbReference type="SAM" id="Phobius"/>
    </source>
</evidence>
<evidence type="ECO:0000256" key="1">
    <source>
        <dbReference type="ARBA" id="ARBA00004651"/>
    </source>
</evidence>
<dbReference type="NCBIfam" id="NF006520">
    <property type="entry name" value="PRK08965.1-4"/>
    <property type="match status" value="1"/>
</dbReference>
<gene>
    <name evidence="8" type="primary">phaE</name>
    <name evidence="8" type="ORF">SAMEA3906487_03533</name>
</gene>
<keyword evidence="6 7" id="KW-0472">Membrane</keyword>
<dbReference type="PANTHER" id="PTHR34584:SF1">
    <property type="entry name" value="NA(+)_H(+) ANTIPORTER SUBUNIT E1"/>
    <property type="match status" value="1"/>
</dbReference>
<dbReference type="Proteomes" id="UP000076825">
    <property type="component" value="Chromosome 1"/>
</dbReference>
<dbReference type="AlphaFoldDB" id="A0A157R568"/>
<evidence type="ECO:0000256" key="4">
    <source>
        <dbReference type="ARBA" id="ARBA00022692"/>
    </source>
</evidence>
<evidence type="ECO:0000256" key="5">
    <source>
        <dbReference type="ARBA" id="ARBA00022989"/>
    </source>
</evidence>
<name>A0A157R568_9BORD</name>
<dbReference type="EMBL" id="LT546645">
    <property type="protein sequence ID" value="SAI73122.1"/>
    <property type="molecule type" value="Genomic_DNA"/>
</dbReference>
<evidence type="ECO:0000256" key="2">
    <source>
        <dbReference type="ARBA" id="ARBA00006228"/>
    </source>
</evidence>
<dbReference type="PANTHER" id="PTHR34584">
    <property type="entry name" value="NA(+)/H(+) ANTIPORTER SUBUNIT E1"/>
    <property type="match status" value="1"/>
</dbReference>
<dbReference type="KEGG" id="btrm:SAMEA390648703533"/>
<proteinExistence type="inferred from homology"/>
<comment type="subcellular location">
    <subcellularLocation>
        <location evidence="1">Cell membrane</location>
        <topology evidence="1">Multi-pass membrane protein</topology>
    </subcellularLocation>
</comment>
<dbReference type="GO" id="GO:0008324">
    <property type="term" value="F:monoatomic cation transmembrane transporter activity"/>
    <property type="evidence" value="ECO:0007669"/>
    <property type="project" value="InterPro"/>
</dbReference>
<reference evidence="8 9" key="1">
    <citation type="submission" date="2016-04" db="EMBL/GenBank/DDBJ databases">
        <authorList>
            <consortium name="Pathogen Informatics"/>
        </authorList>
    </citation>
    <scope>NUCLEOTIDE SEQUENCE [LARGE SCALE GENOMIC DNA]</scope>
    <source>
        <strain evidence="8 9">H044680328</strain>
    </source>
</reference>
<dbReference type="Pfam" id="PF01899">
    <property type="entry name" value="MNHE"/>
    <property type="match status" value="1"/>
</dbReference>
<dbReference type="GO" id="GO:0005886">
    <property type="term" value="C:plasma membrane"/>
    <property type="evidence" value="ECO:0007669"/>
    <property type="project" value="UniProtKB-SubCell"/>
</dbReference>
<accession>A0A157R568</accession>
<keyword evidence="5 7" id="KW-1133">Transmembrane helix</keyword>
<protein>
    <submittedName>
        <fullName evidence="8">Putative monovalent cation/H+ antiporter subunit E</fullName>
    </submittedName>
</protein>
<evidence type="ECO:0000313" key="8">
    <source>
        <dbReference type="EMBL" id="SAI73122.1"/>
    </source>
</evidence>
<organism evidence="8 9">
    <name type="scientific">Bordetella trematum</name>
    <dbReference type="NCBI Taxonomy" id="123899"/>
    <lineage>
        <taxon>Bacteria</taxon>
        <taxon>Pseudomonadati</taxon>
        <taxon>Pseudomonadota</taxon>
        <taxon>Betaproteobacteria</taxon>
        <taxon>Burkholderiales</taxon>
        <taxon>Alcaligenaceae</taxon>
        <taxon>Bordetella</taxon>
    </lineage>
</organism>
<dbReference type="PATRIC" id="fig|123899.6.peg.3534"/>
<evidence type="ECO:0000313" key="9">
    <source>
        <dbReference type="Proteomes" id="UP000076825"/>
    </source>
</evidence>
<dbReference type="GeneID" id="56589233"/>
<keyword evidence="3" id="KW-1003">Cell membrane</keyword>
<dbReference type="STRING" id="123899.SAMEA3906487_03533"/>
<keyword evidence="9" id="KW-1185">Reference proteome</keyword>
<sequence length="160" mass="18650">MRKWLTRAVLPVCMLLLWLLLNQSVSWGQVLVGAALGIWLGWASMRLRPLKARPRRIWLLPGLVWRVFVDVVRSNWAVAQFVWRPRLPMSPGFLEVPLELRDPHGLAMMACIITYTPGTVLVDISTNHIMTLHVLDLQNEEEWISLIKRRYERTLIEVFD</sequence>